<accession>A0A5D9CD54</accession>
<feature type="transmembrane region" description="Helical" evidence="6">
    <location>
        <begin position="113"/>
        <end position="141"/>
    </location>
</feature>
<dbReference type="GO" id="GO:0005886">
    <property type="term" value="C:plasma membrane"/>
    <property type="evidence" value="ECO:0007669"/>
    <property type="project" value="UniProtKB-SubCell"/>
</dbReference>
<keyword evidence="5 6" id="KW-0472">Membrane</keyword>
<keyword evidence="4 6" id="KW-1133">Transmembrane helix</keyword>
<keyword evidence="3 6" id="KW-0812">Transmembrane</keyword>
<feature type="transmembrane region" description="Helical" evidence="6">
    <location>
        <begin position="183"/>
        <end position="207"/>
    </location>
</feature>
<feature type="transmembrane region" description="Helical" evidence="6">
    <location>
        <begin position="228"/>
        <end position="252"/>
    </location>
</feature>
<evidence type="ECO:0000313" key="7">
    <source>
        <dbReference type="EMBL" id="TZG29589.1"/>
    </source>
</evidence>
<dbReference type="NCBIfam" id="TIGR00765">
    <property type="entry name" value="yihY_not_rbn"/>
    <property type="match status" value="1"/>
</dbReference>
<protein>
    <submittedName>
        <fullName evidence="7">YihY/virulence factor BrkB family protein</fullName>
    </submittedName>
</protein>
<dbReference type="InterPro" id="IPR017039">
    <property type="entry name" value="Virul_fac_BrkB"/>
</dbReference>
<dbReference type="Proteomes" id="UP000322077">
    <property type="component" value="Unassembled WGS sequence"/>
</dbReference>
<feature type="transmembrane region" description="Helical" evidence="6">
    <location>
        <begin position="49"/>
        <end position="71"/>
    </location>
</feature>
<evidence type="ECO:0000256" key="6">
    <source>
        <dbReference type="SAM" id="Phobius"/>
    </source>
</evidence>
<feature type="transmembrane region" description="Helical" evidence="6">
    <location>
        <begin position="153"/>
        <end position="177"/>
    </location>
</feature>
<dbReference type="EMBL" id="VTOU01000001">
    <property type="protein sequence ID" value="TZG29589.1"/>
    <property type="molecule type" value="Genomic_DNA"/>
</dbReference>
<evidence type="ECO:0000256" key="5">
    <source>
        <dbReference type="ARBA" id="ARBA00023136"/>
    </source>
</evidence>
<evidence type="ECO:0000256" key="2">
    <source>
        <dbReference type="ARBA" id="ARBA00022475"/>
    </source>
</evidence>
<feature type="transmembrane region" description="Helical" evidence="6">
    <location>
        <begin position="264"/>
        <end position="287"/>
    </location>
</feature>
<evidence type="ECO:0000256" key="4">
    <source>
        <dbReference type="ARBA" id="ARBA00022989"/>
    </source>
</evidence>
<dbReference type="Pfam" id="PF03631">
    <property type="entry name" value="Virul_fac_BrkB"/>
    <property type="match status" value="1"/>
</dbReference>
<dbReference type="PANTHER" id="PTHR30213:SF0">
    <property type="entry name" value="UPF0761 MEMBRANE PROTEIN YIHY"/>
    <property type="match status" value="1"/>
</dbReference>
<dbReference type="RefSeq" id="WP_149521246.1">
    <property type="nucleotide sequence ID" value="NZ_VTOU01000001.1"/>
</dbReference>
<organism evidence="7 8">
    <name type="scientific">Sphingomonas montanisoli</name>
    <dbReference type="NCBI Taxonomy" id="2606412"/>
    <lineage>
        <taxon>Bacteria</taxon>
        <taxon>Pseudomonadati</taxon>
        <taxon>Pseudomonadota</taxon>
        <taxon>Alphaproteobacteria</taxon>
        <taxon>Sphingomonadales</taxon>
        <taxon>Sphingomonadaceae</taxon>
        <taxon>Sphingomonas</taxon>
    </lineage>
</organism>
<proteinExistence type="predicted"/>
<comment type="subcellular location">
    <subcellularLocation>
        <location evidence="1">Cell membrane</location>
        <topology evidence="1">Multi-pass membrane protein</topology>
    </subcellularLocation>
</comment>
<keyword evidence="2" id="KW-1003">Cell membrane</keyword>
<dbReference type="AlphaFoldDB" id="A0A5D9CD54"/>
<evidence type="ECO:0000313" key="8">
    <source>
        <dbReference type="Proteomes" id="UP000322077"/>
    </source>
</evidence>
<evidence type="ECO:0000256" key="3">
    <source>
        <dbReference type="ARBA" id="ARBA00022692"/>
    </source>
</evidence>
<dbReference type="PIRSF" id="PIRSF035875">
    <property type="entry name" value="RNase_BN"/>
    <property type="match status" value="1"/>
</dbReference>
<name>A0A5D9CD54_9SPHN</name>
<evidence type="ECO:0000256" key="1">
    <source>
        <dbReference type="ARBA" id="ARBA00004651"/>
    </source>
</evidence>
<gene>
    <name evidence="7" type="ORF">FYJ91_05580</name>
</gene>
<comment type="caution">
    <text evidence="7">The sequence shown here is derived from an EMBL/GenBank/DDBJ whole genome shotgun (WGS) entry which is preliminary data.</text>
</comment>
<dbReference type="PANTHER" id="PTHR30213">
    <property type="entry name" value="INNER MEMBRANE PROTEIN YHJD"/>
    <property type="match status" value="1"/>
</dbReference>
<sequence>MTTATDKQIELGARAETPTSYGWPAWKAILGRVWINAGRHNVGLMAGGVAFYAFLSFVPLLGALVMTYGLIANPAVVARHMQMIIDLVPADAAKLIYDQLIALTTTAASKKGFGLIIALAVSIYGASRASGGMMSALNVVYEQADRRSFVRSTLIASSLIVGAIAIGIVGVLSASMLGLVGDMVAAIGPIGALIVRIATWLIAAMLASFTIGAMYRFAPDRSDARWQWVSVGALLATVLWFLATIGFGFYAANFAGYDVTYGSLSAIVVLMMWLYISAYAVLIGALVNAEAERQTAVDTTSGHPRPLGERGATVADMSEALQAGSHNT</sequence>
<keyword evidence="8" id="KW-1185">Reference proteome</keyword>
<reference evidence="7 8" key="1">
    <citation type="submission" date="2019-08" db="EMBL/GenBank/DDBJ databases">
        <authorList>
            <person name="Wang G."/>
            <person name="Xu Z."/>
        </authorList>
    </citation>
    <scope>NUCLEOTIDE SEQUENCE [LARGE SCALE GENOMIC DNA]</scope>
    <source>
        <strain evidence="7 8">ZX</strain>
    </source>
</reference>